<evidence type="ECO:0000313" key="3">
    <source>
        <dbReference type="WBParaSite" id="HCON_00181030-00001"/>
    </source>
</evidence>
<feature type="region of interest" description="Disordered" evidence="1">
    <location>
        <begin position="108"/>
        <end position="135"/>
    </location>
</feature>
<dbReference type="Proteomes" id="UP000025227">
    <property type="component" value="Unplaced"/>
</dbReference>
<evidence type="ECO:0000313" key="2">
    <source>
        <dbReference type="Proteomes" id="UP000025227"/>
    </source>
</evidence>
<dbReference type="AlphaFoldDB" id="A0A7I4Z6B8"/>
<evidence type="ECO:0000256" key="1">
    <source>
        <dbReference type="SAM" id="MobiDB-lite"/>
    </source>
</evidence>
<dbReference type="WBParaSite" id="HCON_00181030-00001">
    <property type="protein sequence ID" value="HCON_00181030-00001"/>
    <property type="gene ID" value="HCON_00181030"/>
</dbReference>
<keyword evidence="2" id="KW-1185">Reference proteome</keyword>
<reference evidence="3" key="1">
    <citation type="submission" date="2020-12" db="UniProtKB">
        <authorList>
            <consortium name="WormBaseParasite"/>
        </authorList>
    </citation>
    <scope>IDENTIFICATION</scope>
    <source>
        <strain evidence="3">MHco3</strain>
    </source>
</reference>
<proteinExistence type="predicted"/>
<protein>
    <submittedName>
        <fullName evidence="3">LOB domain-containing protein</fullName>
    </submittedName>
</protein>
<name>A0A7I4Z6B8_HAECO</name>
<accession>A0A7I4Z6B8</accession>
<organism evidence="2 3">
    <name type="scientific">Haemonchus contortus</name>
    <name type="common">Barber pole worm</name>
    <dbReference type="NCBI Taxonomy" id="6289"/>
    <lineage>
        <taxon>Eukaryota</taxon>
        <taxon>Metazoa</taxon>
        <taxon>Ecdysozoa</taxon>
        <taxon>Nematoda</taxon>
        <taxon>Chromadorea</taxon>
        <taxon>Rhabditida</taxon>
        <taxon>Rhabditina</taxon>
        <taxon>Rhabditomorpha</taxon>
        <taxon>Strongyloidea</taxon>
        <taxon>Trichostrongylidae</taxon>
        <taxon>Haemonchus</taxon>
    </lineage>
</organism>
<sequence length="135" mass="15582">MYPNIGDFHRTMIRNIVPTSCDRCLSRLTEISLLQTHRQAIVAWGEKLYRQDEEHKEQIAQVEKEMRSVQACIDQMEFVLNASTSAINREGSEVSQSSSVHNYIADDDRMDSPQMIYHNDEPGEIQPEAQDVQQE</sequence>